<dbReference type="PANTHER" id="PTHR43748">
    <property type="entry name" value="RIBOSE-5-PHOSPHATE ISOMERASE 3, CHLOROPLASTIC-RELATED"/>
    <property type="match status" value="1"/>
</dbReference>
<dbReference type="Proteomes" id="UP000075714">
    <property type="component" value="Unassembled WGS sequence"/>
</dbReference>
<organism evidence="3 4">
    <name type="scientific">Gonium pectorale</name>
    <name type="common">Green alga</name>
    <dbReference type="NCBI Taxonomy" id="33097"/>
    <lineage>
        <taxon>Eukaryota</taxon>
        <taxon>Viridiplantae</taxon>
        <taxon>Chlorophyta</taxon>
        <taxon>core chlorophytes</taxon>
        <taxon>Chlorophyceae</taxon>
        <taxon>CS clade</taxon>
        <taxon>Chlamydomonadales</taxon>
        <taxon>Volvocaceae</taxon>
        <taxon>Gonium</taxon>
    </lineage>
</organism>
<dbReference type="GO" id="GO:0004751">
    <property type="term" value="F:ribose-5-phosphate isomerase activity"/>
    <property type="evidence" value="ECO:0007669"/>
    <property type="project" value="UniProtKB-EC"/>
</dbReference>
<comment type="catalytic activity">
    <reaction evidence="1">
        <text>aldehydo-D-ribose 5-phosphate = D-ribulose 5-phosphate</text>
        <dbReference type="Rhea" id="RHEA:14657"/>
        <dbReference type="ChEBI" id="CHEBI:58121"/>
        <dbReference type="ChEBI" id="CHEBI:58273"/>
        <dbReference type="EC" id="5.3.1.6"/>
    </reaction>
</comment>
<gene>
    <name evidence="3" type="ORF">GPECTOR_1g96</name>
</gene>
<reference evidence="4" key="1">
    <citation type="journal article" date="2016" name="Nat. Commun.">
        <title>The Gonium pectorale genome demonstrates co-option of cell cycle regulation during the evolution of multicellularity.</title>
        <authorList>
            <person name="Hanschen E.R."/>
            <person name="Marriage T.N."/>
            <person name="Ferris P.J."/>
            <person name="Hamaji T."/>
            <person name="Toyoda A."/>
            <person name="Fujiyama A."/>
            <person name="Neme R."/>
            <person name="Noguchi H."/>
            <person name="Minakuchi Y."/>
            <person name="Suzuki M."/>
            <person name="Kawai-Toyooka H."/>
            <person name="Smith D.R."/>
            <person name="Sparks H."/>
            <person name="Anderson J."/>
            <person name="Bakaric R."/>
            <person name="Luria V."/>
            <person name="Karger A."/>
            <person name="Kirschner M.W."/>
            <person name="Durand P.M."/>
            <person name="Michod R.E."/>
            <person name="Nozaki H."/>
            <person name="Olson B.J."/>
        </authorList>
    </citation>
    <scope>NUCLEOTIDE SEQUENCE [LARGE SCALE GENOMIC DNA]</scope>
    <source>
        <strain evidence="4">NIES-2863</strain>
    </source>
</reference>
<dbReference type="STRING" id="33097.A0A150H4T7"/>
<proteinExistence type="predicted"/>
<dbReference type="InterPro" id="IPR050262">
    <property type="entry name" value="Ribose-5P_isomerase"/>
</dbReference>
<dbReference type="PANTHER" id="PTHR43748:SF1">
    <property type="entry name" value="RIBOSE-5-PHOSPHATE ISOMERASE 4, CHLOROPLASTIC-RELATED"/>
    <property type="match status" value="1"/>
</dbReference>
<comment type="pathway">
    <text evidence="2">Carbohydrate degradation.</text>
</comment>
<dbReference type="SUPFAM" id="SSF56808">
    <property type="entry name" value="Ribosomal protein L1"/>
    <property type="match status" value="1"/>
</dbReference>
<evidence type="ECO:0000256" key="2">
    <source>
        <dbReference type="ARBA" id="ARBA00004921"/>
    </source>
</evidence>
<dbReference type="Pfam" id="PF00687">
    <property type="entry name" value="Ribosomal_L1"/>
    <property type="match status" value="1"/>
</dbReference>
<evidence type="ECO:0000313" key="3">
    <source>
        <dbReference type="EMBL" id="KXZ57035.1"/>
    </source>
</evidence>
<evidence type="ECO:0008006" key="5">
    <source>
        <dbReference type="Google" id="ProtNLM"/>
    </source>
</evidence>
<dbReference type="OrthoDB" id="10251727at2759"/>
<dbReference type="EMBL" id="LSYV01000002">
    <property type="protein sequence ID" value="KXZ57035.1"/>
    <property type="molecule type" value="Genomic_DNA"/>
</dbReference>
<dbReference type="InterPro" id="IPR028364">
    <property type="entry name" value="Ribosomal_uL1/biogenesis"/>
</dbReference>
<dbReference type="InterPro" id="IPR016095">
    <property type="entry name" value="Ribosomal_uL1_3-a/b-sand"/>
</dbReference>
<comment type="caution">
    <text evidence="3">The sequence shown here is derived from an EMBL/GenBank/DDBJ whole genome shotgun (WGS) entry which is preliminary data.</text>
</comment>
<keyword evidence="4" id="KW-1185">Reference proteome</keyword>
<name>A0A150H4T7_GONPE</name>
<dbReference type="CDD" id="cd00403">
    <property type="entry name" value="Ribosomal_L1"/>
    <property type="match status" value="1"/>
</dbReference>
<dbReference type="AlphaFoldDB" id="A0A150H4T7"/>
<evidence type="ECO:0000313" key="4">
    <source>
        <dbReference type="Proteomes" id="UP000075714"/>
    </source>
</evidence>
<sequence>MPSAGCRSPSANLVIEEVGRRIAIGNLQGVVGVPVCDVAAHEAAFHGVPLVPDARAVEIPRLMSVVEKGGPKLVLLTESSRVVKRLGGVLPVWLDADGWEETAEGLDDIFLGDAELWRRSMTGQPDNPRGGDHPYVSPQGRTIVDIRFYEGLKLYGEDEPYERVLEEIGQVKKAVQSLLKYVGDQKEKANSLFDDEEVIFLQLALKKMPLQPRKDKPVPLPLPHPLYTADGQEICLFVKDTAEGAGGKEAKKKLAKLEKNGGVAKVIGTTKLRTKYESHEAKRKLCKSYDLFLADDRILPSLPKLIGKSFFKKKKQPIPIDLRKGNWGAEIKKALACTYLFKGSGTSINIKVGLSSFSEQQVQENVHAALVAAAEHIPKKWVNIQGVFLKTADSVALPLFQTLPDQPQKIAS</sequence>
<dbReference type="InterPro" id="IPR023674">
    <property type="entry name" value="Ribosomal_uL1-like"/>
</dbReference>
<dbReference type="FunFam" id="3.40.50.790:FF:000012">
    <property type="entry name" value="Ribosomal protein L1p/L10e family"/>
    <property type="match status" value="1"/>
</dbReference>
<accession>A0A150H4T7</accession>
<protein>
    <recommendedName>
        <fullName evidence="5">Ribosomal protein L1</fullName>
    </recommendedName>
</protein>
<evidence type="ECO:0000256" key="1">
    <source>
        <dbReference type="ARBA" id="ARBA00001713"/>
    </source>
</evidence>
<dbReference type="Gene3D" id="3.40.50.790">
    <property type="match status" value="1"/>
</dbReference>